<dbReference type="EMBL" id="JMCB01000008">
    <property type="protein sequence ID" value="KFE67105.1"/>
    <property type="molecule type" value="Genomic_DNA"/>
</dbReference>
<dbReference type="InterPro" id="IPR055396">
    <property type="entry name" value="DUF7088"/>
</dbReference>
<dbReference type="STRING" id="394096.DB31_8458"/>
<gene>
    <name evidence="4" type="ORF">DB31_8458</name>
</gene>
<feature type="domain" description="DUF7088" evidence="3">
    <location>
        <begin position="101"/>
        <end position="186"/>
    </location>
</feature>
<dbReference type="Pfam" id="PF23357">
    <property type="entry name" value="DUF7088"/>
    <property type="match status" value="1"/>
</dbReference>
<dbReference type="InterPro" id="IPR019196">
    <property type="entry name" value="ABC_transp_unknown"/>
</dbReference>
<evidence type="ECO:0000313" key="4">
    <source>
        <dbReference type="EMBL" id="KFE67105.1"/>
    </source>
</evidence>
<evidence type="ECO:0000313" key="5">
    <source>
        <dbReference type="Proteomes" id="UP000028725"/>
    </source>
</evidence>
<protein>
    <submittedName>
        <fullName evidence="4">Mucin 2</fullName>
    </submittedName>
</protein>
<evidence type="ECO:0000256" key="1">
    <source>
        <dbReference type="SAM" id="Phobius"/>
    </source>
</evidence>
<evidence type="ECO:0000259" key="2">
    <source>
        <dbReference type="Pfam" id="PF09822"/>
    </source>
</evidence>
<organism evidence="4 5">
    <name type="scientific">Hyalangium minutum</name>
    <dbReference type="NCBI Taxonomy" id="394096"/>
    <lineage>
        <taxon>Bacteria</taxon>
        <taxon>Pseudomonadati</taxon>
        <taxon>Myxococcota</taxon>
        <taxon>Myxococcia</taxon>
        <taxon>Myxococcales</taxon>
        <taxon>Cystobacterineae</taxon>
        <taxon>Archangiaceae</taxon>
        <taxon>Hyalangium</taxon>
    </lineage>
</organism>
<dbReference type="OrthoDB" id="501439at2"/>
<dbReference type="RefSeq" id="WP_044191096.1">
    <property type="nucleotide sequence ID" value="NZ_JMCB01000008.1"/>
</dbReference>
<name>A0A085WHE2_9BACT</name>
<feature type="transmembrane region" description="Helical" evidence="1">
    <location>
        <begin position="499"/>
        <end position="518"/>
    </location>
</feature>
<dbReference type="InterPro" id="IPR029062">
    <property type="entry name" value="Class_I_gatase-like"/>
</dbReference>
<feature type="domain" description="ABC-type uncharacterised transport system" evidence="2">
    <location>
        <begin position="215"/>
        <end position="451"/>
    </location>
</feature>
<keyword evidence="1" id="KW-0472">Membrane</keyword>
<dbReference type="AlphaFoldDB" id="A0A085WHE2"/>
<dbReference type="SUPFAM" id="SSF52317">
    <property type="entry name" value="Class I glutamine amidotransferase-like"/>
    <property type="match status" value="1"/>
</dbReference>
<dbReference type="PATRIC" id="fig|394096.3.peg.4499"/>
<dbReference type="Pfam" id="PF09822">
    <property type="entry name" value="ABC_transp_aux"/>
    <property type="match status" value="1"/>
</dbReference>
<reference evidence="4 5" key="1">
    <citation type="submission" date="2014-04" db="EMBL/GenBank/DDBJ databases">
        <title>Genome assembly of Hyalangium minutum DSM 14724.</title>
        <authorList>
            <person name="Sharma G."/>
            <person name="Subramanian S."/>
        </authorList>
    </citation>
    <scope>NUCLEOTIDE SEQUENCE [LARGE SCALE GENOMIC DNA]</scope>
    <source>
        <strain evidence="4 5">DSM 14724</strain>
    </source>
</reference>
<comment type="caution">
    <text evidence="4">The sequence shown here is derived from an EMBL/GenBank/DDBJ whole genome shotgun (WGS) entry which is preliminary data.</text>
</comment>
<keyword evidence="1" id="KW-0812">Transmembrane</keyword>
<evidence type="ECO:0000259" key="3">
    <source>
        <dbReference type="Pfam" id="PF23357"/>
    </source>
</evidence>
<keyword evidence="5" id="KW-1185">Reference proteome</keyword>
<dbReference type="Proteomes" id="UP000028725">
    <property type="component" value="Unassembled WGS sequence"/>
</dbReference>
<keyword evidence="1" id="KW-1133">Transmembrane helix</keyword>
<sequence length="523" mass="57315">MNFSSVGKILGALGLLLLLSSPFTLFFTSGSVALTAAKAVSGLVLLGIYFATNFQQFGQFATRRSSFFFATSMLMGVVTLGGLGALNYIAFKKNKSWDLTKQKVFTLAPQTTTTLTGLKEKVRAIGFMPPSHQYYDMVEQLFRRYQAAAPDKFEYSFKDPARHPDLAAKYQLKEGQTTVVLVRGEGDKESHTTLNMLSEQDLTNALIKINSVGSQKVYFLTGHGEWPLEAEAAAPGDPGGALSEFRKHLLQEGYTAEELNLAGQKEVPRDASLVIIPGAKTPYTAPEAEALRQYLAQGGRMLYFADFNAEPKLDALLAEYGVEVDKGIAADPQFNSGNPYALVSAFYSEHELTRPLRQLKLNIEFPTARSLTVLRQGMAEGVKAEPVVLSSPFAWVETTPAADATPSDGEKSGQLVLVAAATRDTKNAPDKRFDEARVVVMGDSEILLDANWGHEANRNLVLNALGWASNQVEKITIRPPDRDVSTLQMDPDMLENIRFVSTDLLPLTLMGMGLAIWLSRRNK</sequence>
<feature type="transmembrane region" description="Helical" evidence="1">
    <location>
        <begin position="67"/>
        <end position="91"/>
    </location>
</feature>
<proteinExistence type="predicted"/>
<accession>A0A085WHE2</accession>